<dbReference type="EMBL" id="JBHSQH010000001">
    <property type="protein sequence ID" value="MFC5969859.1"/>
    <property type="molecule type" value="Genomic_DNA"/>
</dbReference>
<feature type="transmembrane region" description="Helical" evidence="1">
    <location>
        <begin position="88"/>
        <end position="106"/>
    </location>
</feature>
<reference evidence="3 4" key="1">
    <citation type="journal article" date="2019" name="Int. J. Syst. Evol. Microbiol.">
        <title>The Global Catalogue of Microorganisms (GCM) 10K type strain sequencing project: providing services to taxonomists for standard genome sequencing and annotation.</title>
        <authorList>
            <consortium name="The Broad Institute Genomics Platform"/>
            <consortium name="The Broad Institute Genome Sequencing Center for Infectious Disease"/>
            <person name="Wu L."/>
            <person name="Ma J."/>
        </authorList>
    </citation>
    <scope>NUCLEOTIDE SEQUENCE [LARGE SCALE GENOMIC DNA]</scope>
    <source>
        <strain evidence="3 4">CGMCC 1.12543</strain>
    </source>
</reference>
<proteinExistence type="predicted"/>
<feature type="transmembrane region" description="Helical" evidence="1">
    <location>
        <begin position="44"/>
        <end position="67"/>
    </location>
</feature>
<keyword evidence="1" id="KW-1133">Transmembrane helix</keyword>
<evidence type="ECO:0000313" key="3">
    <source>
        <dbReference type="EMBL" id="MFC5969859.1"/>
    </source>
</evidence>
<keyword evidence="4" id="KW-1185">Reference proteome</keyword>
<dbReference type="Proteomes" id="UP001596099">
    <property type="component" value="Unassembled WGS sequence"/>
</dbReference>
<dbReference type="Pfam" id="PF07760">
    <property type="entry name" value="DUF1616"/>
    <property type="match status" value="1"/>
</dbReference>
<dbReference type="AlphaFoldDB" id="A0ABD5RI51"/>
<evidence type="ECO:0000256" key="1">
    <source>
        <dbReference type="SAM" id="Phobius"/>
    </source>
</evidence>
<sequence>MDKQPSRRLDHTRASSSAHDLVAVVVVAGVAELLAFLQPPIPTALQLVVFLPMLLFVPGYALVAALFPAAKKGPKETVGGGIDVFERLLLAVVVSVAVAVLSGVLLDWSRWLIDLRSVVLALLVPTVLGVVVAAVRRRSLPARERFDYGLAQRFGVNRWREAPRFSRVSNGLVVLAIVLVAASVVYVAATPPNAETPTEFYEVSIDESGNAVAGDYPTEFVRGEATTLHLRIDNHERETVRFAGVVQLQQVSEDGTVTRTATLSQFGREVPADARLVVDPTVTPPFTGERLRLTMLLYRGEVPENPTVDNAYREVHRWVSVNASG</sequence>
<evidence type="ECO:0000313" key="4">
    <source>
        <dbReference type="Proteomes" id="UP001596099"/>
    </source>
</evidence>
<feature type="domain" description="DUF1616" evidence="2">
    <location>
        <begin position="24"/>
        <end position="319"/>
    </location>
</feature>
<dbReference type="InterPro" id="IPR011674">
    <property type="entry name" value="DUF1616"/>
</dbReference>
<organism evidence="3 4">
    <name type="scientific">Halomarina salina</name>
    <dbReference type="NCBI Taxonomy" id="1872699"/>
    <lineage>
        <taxon>Archaea</taxon>
        <taxon>Methanobacteriati</taxon>
        <taxon>Methanobacteriota</taxon>
        <taxon>Stenosarchaea group</taxon>
        <taxon>Halobacteria</taxon>
        <taxon>Halobacteriales</taxon>
        <taxon>Natronomonadaceae</taxon>
        <taxon>Halomarina</taxon>
    </lineage>
</organism>
<feature type="transmembrane region" description="Helical" evidence="1">
    <location>
        <begin position="168"/>
        <end position="189"/>
    </location>
</feature>
<dbReference type="InterPro" id="IPR014495">
    <property type="entry name" value="UCP018671"/>
</dbReference>
<keyword evidence="1" id="KW-0812">Transmembrane</keyword>
<feature type="transmembrane region" description="Helical" evidence="1">
    <location>
        <begin position="21"/>
        <end position="38"/>
    </location>
</feature>
<dbReference type="PIRSF" id="PIRSF018671">
    <property type="entry name" value="UCP018671"/>
    <property type="match status" value="1"/>
</dbReference>
<accession>A0ABD5RI51</accession>
<evidence type="ECO:0000259" key="2">
    <source>
        <dbReference type="Pfam" id="PF07760"/>
    </source>
</evidence>
<feature type="transmembrane region" description="Helical" evidence="1">
    <location>
        <begin position="118"/>
        <end position="135"/>
    </location>
</feature>
<protein>
    <submittedName>
        <fullName evidence="3">DUF1616 domain-containing protein</fullName>
    </submittedName>
</protein>
<gene>
    <name evidence="3" type="ORF">ACFPYI_00805</name>
</gene>
<name>A0ABD5RI51_9EURY</name>
<comment type="caution">
    <text evidence="3">The sequence shown here is derived from an EMBL/GenBank/DDBJ whole genome shotgun (WGS) entry which is preliminary data.</text>
</comment>
<dbReference type="RefSeq" id="WP_247418226.1">
    <property type="nucleotide sequence ID" value="NZ_JALLGW010000001.1"/>
</dbReference>
<keyword evidence="1" id="KW-0472">Membrane</keyword>